<evidence type="ECO:0008006" key="5">
    <source>
        <dbReference type="Google" id="ProtNLM"/>
    </source>
</evidence>
<dbReference type="PANTHER" id="PTHR48051:SF1">
    <property type="entry name" value="RAS SUPPRESSOR PROTEIN 1"/>
    <property type="match status" value="1"/>
</dbReference>
<dbReference type="Proteomes" id="UP000789595">
    <property type="component" value="Unassembled WGS sequence"/>
</dbReference>
<protein>
    <recommendedName>
        <fullName evidence="5">L domain-like protein</fullName>
    </recommendedName>
</protein>
<dbReference type="EMBL" id="CAKKNE010000005">
    <property type="protein sequence ID" value="CAH0375846.1"/>
    <property type="molecule type" value="Genomic_DNA"/>
</dbReference>
<evidence type="ECO:0000256" key="2">
    <source>
        <dbReference type="ARBA" id="ARBA00022737"/>
    </source>
</evidence>
<dbReference type="Pfam" id="PF13855">
    <property type="entry name" value="LRR_8"/>
    <property type="match status" value="2"/>
</dbReference>
<name>A0A8J2SS54_9STRA</name>
<keyword evidence="2" id="KW-0677">Repeat</keyword>
<dbReference type="SMART" id="SM00369">
    <property type="entry name" value="LRR_TYP"/>
    <property type="match status" value="8"/>
</dbReference>
<evidence type="ECO:0000313" key="3">
    <source>
        <dbReference type="EMBL" id="CAH0375846.1"/>
    </source>
</evidence>
<comment type="caution">
    <text evidence="3">The sequence shown here is derived from an EMBL/GenBank/DDBJ whole genome shotgun (WGS) entry which is preliminary data.</text>
</comment>
<gene>
    <name evidence="3" type="ORF">PECAL_5P03940</name>
</gene>
<dbReference type="PROSITE" id="PS51450">
    <property type="entry name" value="LRR"/>
    <property type="match status" value="3"/>
</dbReference>
<dbReference type="Pfam" id="PF00560">
    <property type="entry name" value="LRR_1"/>
    <property type="match status" value="1"/>
</dbReference>
<dbReference type="OrthoDB" id="203703at2759"/>
<dbReference type="InterPro" id="IPR032675">
    <property type="entry name" value="LRR_dom_sf"/>
</dbReference>
<dbReference type="Gene3D" id="3.80.10.10">
    <property type="entry name" value="Ribonuclease Inhibitor"/>
    <property type="match status" value="2"/>
</dbReference>
<accession>A0A8J2SS54</accession>
<sequence>MPKKGKKGKGGADADAIVTTRAMLVERERCMCPRLGDAIERRERANEIKRECVQARIKKVGEFKRDYLDMSASGLGFVPDEVPRSPSLTRLVRVDLSRNQLFSSDHVFQSLEHITSLKILNLAHNFLNGPLTGRATDVTSLEELYLDHNQLTALPSDIGNWTSIRTLSVSKNELTEVPSSCSAWKQIETLNLRYNKLTALPTGALTEWASCKHLYAGANAITEVPETISSLTALEMLDLRKNQLERIPAQLSSCTKLKLLNLGDNKIGDIPADILAKCVELEELHLYKNKLEAIPDEIGNCIKLKNLTLSSNNVKTLPETISQCLSLEELYITNNPKFSAVPASMGDLVNLKEIEARKCAGLKSLPATAINWINMKELDLRCGKPLYKGKEKCKVPPEMLEETWEGFGKCIIRGGVQKKAKAKKGKK</sequence>
<organism evidence="3 4">
    <name type="scientific">Pelagomonas calceolata</name>
    <dbReference type="NCBI Taxonomy" id="35677"/>
    <lineage>
        <taxon>Eukaryota</taxon>
        <taxon>Sar</taxon>
        <taxon>Stramenopiles</taxon>
        <taxon>Ochrophyta</taxon>
        <taxon>Pelagophyceae</taxon>
        <taxon>Pelagomonadales</taxon>
        <taxon>Pelagomonadaceae</taxon>
        <taxon>Pelagomonas</taxon>
    </lineage>
</organism>
<dbReference type="AlphaFoldDB" id="A0A8J2SS54"/>
<dbReference type="InterPro" id="IPR001611">
    <property type="entry name" value="Leu-rich_rpt"/>
</dbReference>
<evidence type="ECO:0000256" key="1">
    <source>
        <dbReference type="ARBA" id="ARBA00022614"/>
    </source>
</evidence>
<dbReference type="InterPro" id="IPR003591">
    <property type="entry name" value="Leu-rich_rpt_typical-subtyp"/>
</dbReference>
<keyword evidence="1" id="KW-0433">Leucine-rich repeat</keyword>
<proteinExistence type="predicted"/>
<dbReference type="PANTHER" id="PTHR48051">
    <property type="match status" value="1"/>
</dbReference>
<dbReference type="SUPFAM" id="SSF52058">
    <property type="entry name" value="L domain-like"/>
    <property type="match status" value="1"/>
</dbReference>
<dbReference type="InterPro" id="IPR050216">
    <property type="entry name" value="LRR_domain-containing"/>
</dbReference>
<dbReference type="GO" id="GO:0005737">
    <property type="term" value="C:cytoplasm"/>
    <property type="evidence" value="ECO:0007669"/>
    <property type="project" value="TreeGrafter"/>
</dbReference>
<keyword evidence="4" id="KW-1185">Reference proteome</keyword>
<evidence type="ECO:0000313" key="4">
    <source>
        <dbReference type="Proteomes" id="UP000789595"/>
    </source>
</evidence>
<reference evidence="3" key="1">
    <citation type="submission" date="2021-11" db="EMBL/GenBank/DDBJ databases">
        <authorList>
            <consortium name="Genoscope - CEA"/>
            <person name="William W."/>
        </authorList>
    </citation>
    <scope>NUCLEOTIDE SEQUENCE</scope>
</reference>
<dbReference type="SMART" id="SM00364">
    <property type="entry name" value="LRR_BAC"/>
    <property type="match status" value="7"/>
</dbReference>